<keyword evidence="1 4" id="KW-0479">Metal-binding</keyword>
<comment type="caution">
    <text evidence="7">The sequence shown here is derived from an EMBL/GenBank/DDBJ whole genome shotgun (WGS) entry which is preliminary data.</text>
</comment>
<feature type="domain" description="TRAF-type" evidence="6">
    <location>
        <begin position="276"/>
        <end position="321"/>
    </location>
</feature>
<dbReference type="SUPFAM" id="SSF57850">
    <property type="entry name" value="RING/U-box"/>
    <property type="match status" value="1"/>
</dbReference>
<dbReference type="PROSITE" id="PS00518">
    <property type="entry name" value="ZF_RING_1"/>
    <property type="match status" value="1"/>
</dbReference>
<dbReference type="InterPro" id="IPR013083">
    <property type="entry name" value="Znf_RING/FYVE/PHD"/>
</dbReference>
<keyword evidence="2 4" id="KW-0863">Zinc-finger</keyword>
<reference evidence="7" key="1">
    <citation type="submission" date="2021-02" db="EMBL/GenBank/DDBJ databases">
        <authorList>
            <person name="Nowell W R."/>
        </authorList>
    </citation>
    <scope>NUCLEOTIDE SEQUENCE</scope>
</reference>
<gene>
    <name evidence="8" type="ORF">BYL167_LOCUS30565</name>
    <name evidence="7" type="ORF">CJN711_LOCUS14937</name>
</gene>
<name>A0A815ASF5_9BILA</name>
<dbReference type="InterPro" id="IPR027417">
    <property type="entry name" value="P-loop_NTPase"/>
</dbReference>
<evidence type="ECO:0000313" key="8">
    <source>
        <dbReference type="EMBL" id="CAF4376829.1"/>
    </source>
</evidence>
<evidence type="ECO:0000313" key="7">
    <source>
        <dbReference type="EMBL" id="CAF1260075.1"/>
    </source>
</evidence>
<evidence type="ECO:0008006" key="10">
    <source>
        <dbReference type="Google" id="ProtNLM"/>
    </source>
</evidence>
<dbReference type="EMBL" id="CAJNOV010006795">
    <property type="protein sequence ID" value="CAF1260075.1"/>
    <property type="molecule type" value="Genomic_DNA"/>
</dbReference>
<organism evidence="7 9">
    <name type="scientific">Rotaria magnacalcarata</name>
    <dbReference type="NCBI Taxonomy" id="392030"/>
    <lineage>
        <taxon>Eukaryota</taxon>
        <taxon>Metazoa</taxon>
        <taxon>Spiralia</taxon>
        <taxon>Gnathifera</taxon>
        <taxon>Rotifera</taxon>
        <taxon>Eurotatoria</taxon>
        <taxon>Bdelloidea</taxon>
        <taxon>Philodinida</taxon>
        <taxon>Philodinidae</taxon>
        <taxon>Rotaria</taxon>
    </lineage>
</organism>
<dbReference type="Proteomes" id="UP000663855">
    <property type="component" value="Unassembled WGS sequence"/>
</dbReference>
<evidence type="ECO:0000259" key="5">
    <source>
        <dbReference type="PROSITE" id="PS50089"/>
    </source>
</evidence>
<dbReference type="Proteomes" id="UP000681967">
    <property type="component" value="Unassembled WGS sequence"/>
</dbReference>
<dbReference type="AlphaFoldDB" id="A0A815ASF5"/>
<dbReference type="Gene3D" id="3.30.40.10">
    <property type="entry name" value="Zinc/RING finger domain, C3HC4 (zinc finger)"/>
    <property type="match status" value="2"/>
</dbReference>
<dbReference type="PROSITE" id="PS50089">
    <property type="entry name" value="ZF_RING_2"/>
    <property type="match status" value="1"/>
</dbReference>
<protein>
    <recommendedName>
        <fullName evidence="10">RING-type domain-containing protein</fullName>
    </recommendedName>
</protein>
<dbReference type="InterPro" id="IPR001841">
    <property type="entry name" value="Znf_RING"/>
</dbReference>
<evidence type="ECO:0000256" key="2">
    <source>
        <dbReference type="ARBA" id="ARBA00022771"/>
    </source>
</evidence>
<accession>A0A815ASF5</accession>
<feature type="domain" description="RING-type" evidence="5">
    <location>
        <begin position="189"/>
        <end position="229"/>
    </location>
</feature>
<evidence type="ECO:0000313" key="9">
    <source>
        <dbReference type="Proteomes" id="UP000663855"/>
    </source>
</evidence>
<dbReference type="InterPro" id="IPR017907">
    <property type="entry name" value="Znf_RING_CS"/>
</dbReference>
<proteinExistence type="predicted"/>
<evidence type="ECO:0000256" key="4">
    <source>
        <dbReference type="PROSITE-ProRule" id="PRU00207"/>
    </source>
</evidence>
<dbReference type="EMBL" id="CAJOBH010050480">
    <property type="protein sequence ID" value="CAF4376829.1"/>
    <property type="molecule type" value="Genomic_DNA"/>
</dbReference>
<feature type="non-terminal residue" evidence="7">
    <location>
        <position position="1"/>
    </location>
</feature>
<evidence type="ECO:0000259" key="6">
    <source>
        <dbReference type="PROSITE" id="PS50145"/>
    </source>
</evidence>
<dbReference type="InterPro" id="IPR001293">
    <property type="entry name" value="Znf_TRAF"/>
</dbReference>
<dbReference type="GO" id="GO:0008270">
    <property type="term" value="F:zinc ion binding"/>
    <property type="evidence" value="ECO:0007669"/>
    <property type="project" value="UniProtKB-KW"/>
</dbReference>
<dbReference type="Gene3D" id="3.40.50.300">
    <property type="entry name" value="P-loop containing nucleotide triphosphate hydrolases"/>
    <property type="match status" value="1"/>
</dbReference>
<dbReference type="PANTHER" id="PTHR10131:SF151">
    <property type="entry name" value="TNF RECEPTOR ASSOCIATED FACTOR (TRAF) HOMOLOG"/>
    <property type="match status" value="1"/>
</dbReference>
<feature type="zinc finger region" description="TRAF-type" evidence="4">
    <location>
        <begin position="276"/>
        <end position="321"/>
    </location>
</feature>
<sequence>MAGVRKQFAIIDDNTCGLTSSSITCSKDQSLKHYLPIKFDNNTYDIEIDKNQVDLPIENTSYPEDYESSRSFSYSNENVVPKCLDITEKLTSIVEQLHSNDPIALDETKENSYNDETIKKDLMKMKHEFVYNEEGRNMPEKFAAPVGHIFENNQHAILPSSDRQELSMSVSDGLAFDSISSDVQRYFLCSSCQYLLIKPKCVTCGHRYCSHCIEKIIKSQSSAICSANNCGQMIKNNEIYPDFAVENDLDILTNIVCRNETKGCSWKGNYVSYRDHCQACTFETLQCEYCSKSITNRLLHGQHYEICPKAPVSCPLKKFGCNIQ</sequence>
<keyword evidence="3 4" id="KW-0862">Zinc</keyword>
<evidence type="ECO:0000256" key="3">
    <source>
        <dbReference type="ARBA" id="ARBA00022833"/>
    </source>
</evidence>
<dbReference type="PANTHER" id="PTHR10131">
    <property type="entry name" value="TNF RECEPTOR ASSOCIATED FACTOR"/>
    <property type="match status" value="1"/>
</dbReference>
<dbReference type="SUPFAM" id="SSF52540">
    <property type="entry name" value="P-loop containing nucleoside triphosphate hydrolases"/>
    <property type="match status" value="1"/>
</dbReference>
<evidence type="ECO:0000256" key="1">
    <source>
        <dbReference type="ARBA" id="ARBA00022723"/>
    </source>
</evidence>
<dbReference type="PROSITE" id="PS50145">
    <property type="entry name" value="ZF_TRAF"/>
    <property type="match status" value="1"/>
</dbReference>